<dbReference type="PANTHER" id="PTHR43201:SF5">
    <property type="entry name" value="MEDIUM-CHAIN ACYL-COA LIGASE ACSF2, MITOCHONDRIAL"/>
    <property type="match status" value="1"/>
</dbReference>
<keyword evidence="6" id="KW-1185">Reference proteome</keyword>
<dbReference type="Pfam" id="PF00501">
    <property type="entry name" value="AMP-binding"/>
    <property type="match status" value="1"/>
</dbReference>
<dbReference type="InterPro" id="IPR045851">
    <property type="entry name" value="AMP-bd_C_sf"/>
</dbReference>
<dbReference type="SUPFAM" id="SSF56801">
    <property type="entry name" value="Acetyl-CoA synthetase-like"/>
    <property type="match status" value="1"/>
</dbReference>
<evidence type="ECO:0000259" key="4">
    <source>
        <dbReference type="Pfam" id="PF13193"/>
    </source>
</evidence>
<accession>A0ABP7W2I0</accession>
<sequence length="266" mass="29432">MTHIHLVPSLLIRWMSDPGITRYDLSSLRVLQSGGQRLQPEVRDRAGQLIPTAAVQENFGMAEGLLMFVRLDDPEEVRRQTCGRPVCPDDEIRLVDEDGTDVPEGGVGELCVRGPYTLRGYFRAPEHNARASTSDGFYRSGDLMRRHPSGNYVGEGRQKDLITRGGEKISAEEIENLILAHADVDNAACVPVPDEVLGERMCACVLLRRGARLDLPELVVFLLGFEIAKHKLPEQLAVFDELPLSPIGKVSRKDLVDRLTARQGAA</sequence>
<keyword evidence="2" id="KW-0436">Ligase</keyword>
<proteinExistence type="inferred from homology"/>
<feature type="domain" description="AMP-binding enzyme C-terminal" evidence="4">
    <location>
        <begin position="173"/>
        <end position="249"/>
    </location>
</feature>
<evidence type="ECO:0000259" key="3">
    <source>
        <dbReference type="Pfam" id="PF00501"/>
    </source>
</evidence>
<comment type="similarity">
    <text evidence="1">Belongs to the ATP-dependent AMP-binding enzyme family.</text>
</comment>
<protein>
    <recommendedName>
        <fullName evidence="7">2,3-dihydroxybenzoate-AMP ligase</fullName>
    </recommendedName>
</protein>
<dbReference type="PANTHER" id="PTHR43201">
    <property type="entry name" value="ACYL-COA SYNTHETASE"/>
    <property type="match status" value="1"/>
</dbReference>
<evidence type="ECO:0000313" key="5">
    <source>
        <dbReference type="EMBL" id="GAA4079642.1"/>
    </source>
</evidence>
<dbReference type="Gene3D" id="3.40.50.12780">
    <property type="entry name" value="N-terminal domain of ligase-like"/>
    <property type="match status" value="1"/>
</dbReference>
<evidence type="ECO:0000313" key="6">
    <source>
        <dbReference type="Proteomes" id="UP001499984"/>
    </source>
</evidence>
<name>A0ABP7W2I0_9ACTN</name>
<evidence type="ECO:0000256" key="2">
    <source>
        <dbReference type="ARBA" id="ARBA00022598"/>
    </source>
</evidence>
<dbReference type="InterPro" id="IPR025110">
    <property type="entry name" value="AMP-bd_C"/>
</dbReference>
<comment type="caution">
    <text evidence="5">The sequence shown here is derived from an EMBL/GenBank/DDBJ whole genome shotgun (WGS) entry which is preliminary data.</text>
</comment>
<dbReference type="InterPro" id="IPR042099">
    <property type="entry name" value="ANL_N_sf"/>
</dbReference>
<dbReference type="Proteomes" id="UP001499984">
    <property type="component" value="Unassembled WGS sequence"/>
</dbReference>
<organism evidence="5 6">
    <name type="scientific">Streptomyces shaanxiensis</name>
    <dbReference type="NCBI Taxonomy" id="653357"/>
    <lineage>
        <taxon>Bacteria</taxon>
        <taxon>Bacillati</taxon>
        <taxon>Actinomycetota</taxon>
        <taxon>Actinomycetes</taxon>
        <taxon>Kitasatosporales</taxon>
        <taxon>Streptomycetaceae</taxon>
        <taxon>Streptomyces</taxon>
    </lineage>
</organism>
<dbReference type="EMBL" id="BAAAZY010000024">
    <property type="protein sequence ID" value="GAA4079642.1"/>
    <property type="molecule type" value="Genomic_DNA"/>
</dbReference>
<dbReference type="Pfam" id="PF13193">
    <property type="entry name" value="AMP-binding_C"/>
    <property type="match status" value="1"/>
</dbReference>
<evidence type="ECO:0000256" key="1">
    <source>
        <dbReference type="ARBA" id="ARBA00006432"/>
    </source>
</evidence>
<feature type="domain" description="AMP-dependent synthetase/ligase" evidence="3">
    <location>
        <begin position="2"/>
        <end position="122"/>
    </location>
</feature>
<reference evidence="6" key="1">
    <citation type="journal article" date="2019" name="Int. J. Syst. Evol. Microbiol.">
        <title>The Global Catalogue of Microorganisms (GCM) 10K type strain sequencing project: providing services to taxonomists for standard genome sequencing and annotation.</title>
        <authorList>
            <consortium name="The Broad Institute Genomics Platform"/>
            <consortium name="The Broad Institute Genome Sequencing Center for Infectious Disease"/>
            <person name="Wu L."/>
            <person name="Ma J."/>
        </authorList>
    </citation>
    <scope>NUCLEOTIDE SEQUENCE [LARGE SCALE GENOMIC DNA]</scope>
    <source>
        <strain evidence="6">JCM 16925</strain>
    </source>
</reference>
<dbReference type="Gene3D" id="3.30.300.30">
    <property type="match status" value="1"/>
</dbReference>
<evidence type="ECO:0008006" key="7">
    <source>
        <dbReference type="Google" id="ProtNLM"/>
    </source>
</evidence>
<gene>
    <name evidence="5" type="ORF">GCM10022233_69360</name>
</gene>
<dbReference type="InterPro" id="IPR000873">
    <property type="entry name" value="AMP-dep_synth/lig_dom"/>
</dbReference>